<dbReference type="PANTHER" id="PTHR35807">
    <property type="entry name" value="TRANSCRIPTIONAL REGULATOR REDD-RELATED"/>
    <property type="match status" value="1"/>
</dbReference>
<dbReference type="AlphaFoldDB" id="A0A9D2NAI2"/>
<evidence type="ECO:0000313" key="3">
    <source>
        <dbReference type="Proteomes" id="UP000823849"/>
    </source>
</evidence>
<dbReference type="Pfam" id="PF03704">
    <property type="entry name" value="BTAD"/>
    <property type="match status" value="1"/>
</dbReference>
<feature type="domain" description="Bacterial transcriptional activator" evidence="1">
    <location>
        <begin position="56"/>
        <end position="197"/>
    </location>
</feature>
<reference evidence="2" key="1">
    <citation type="journal article" date="2021" name="PeerJ">
        <title>Extensive microbial diversity within the chicken gut microbiome revealed by metagenomics and culture.</title>
        <authorList>
            <person name="Gilroy R."/>
            <person name="Ravi A."/>
            <person name="Getino M."/>
            <person name="Pursley I."/>
            <person name="Horton D.L."/>
            <person name="Alikhan N.F."/>
            <person name="Baker D."/>
            <person name="Gharbi K."/>
            <person name="Hall N."/>
            <person name="Watson M."/>
            <person name="Adriaenssens E.M."/>
            <person name="Foster-Nyarko E."/>
            <person name="Jarju S."/>
            <person name="Secka A."/>
            <person name="Antonio M."/>
            <person name="Oren A."/>
            <person name="Chaudhuri R.R."/>
            <person name="La Ragione R."/>
            <person name="Hildebrand F."/>
            <person name="Pallen M.J."/>
        </authorList>
    </citation>
    <scope>NUCLEOTIDE SEQUENCE</scope>
    <source>
        <strain evidence="2">CHK185-5351</strain>
    </source>
</reference>
<dbReference type="SMART" id="SM01043">
    <property type="entry name" value="BTAD"/>
    <property type="match status" value="1"/>
</dbReference>
<gene>
    <name evidence="2" type="ORF">H9705_09860</name>
</gene>
<dbReference type="InterPro" id="IPR051677">
    <property type="entry name" value="AfsR-DnrI-RedD_regulator"/>
</dbReference>
<name>A0A9D2NAI2_9FIRM</name>
<sequence length="360" mass="42476">MEDLFGREELSNVANNLRVTVHRLKRMLAEAGLPEYDYVKIENGFYRWNSPMHVYVDVADFLDLLGQAEQETEEQPRMELLYRACRLYRGEFLPALSGEDWVIINSVRYKEMYSDALVSVCEYMKKQRDYETILELTSTAAEIYPFDEWQSLKIDALMSMNRYKEAYQFYEETSRMFFEELGITPSEKMMNQFREMSAKMSRKYQAAGEIKDGLKEPQHEDGAFYCTLPSFRDGYRLIRRIIERNGQSVFLMVCSLTDGKGRPLESREKLEVLSENLHVAIKGSLRRGDSFTKYSPSQFLILLVGTNQENCDIIFKRILDRFSAKHKSWRQNLEYYVSSVADVENDTSRLHFRRNEFHWS</sequence>
<proteinExistence type="predicted"/>
<dbReference type="InterPro" id="IPR005158">
    <property type="entry name" value="BTAD"/>
</dbReference>
<organism evidence="2 3">
    <name type="scientific">Candidatus Fusicatenibacter intestinigallinarum</name>
    <dbReference type="NCBI Taxonomy" id="2838598"/>
    <lineage>
        <taxon>Bacteria</taxon>
        <taxon>Bacillati</taxon>
        <taxon>Bacillota</taxon>
        <taxon>Clostridia</taxon>
        <taxon>Lachnospirales</taxon>
        <taxon>Lachnospiraceae</taxon>
        <taxon>Fusicatenibacter</taxon>
    </lineage>
</organism>
<reference evidence="2" key="2">
    <citation type="submission" date="2021-04" db="EMBL/GenBank/DDBJ databases">
        <authorList>
            <person name="Gilroy R."/>
        </authorList>
    </citation>
    <scope>NUCLEOTIDE SEQUENCE</scope>
    <source>
        <strain evidence="2">CHK185-5351</strain>
    </source>
</reference>
<dbReference type="InterPro" id="IPR011990">
    <property type="entry name" value="TPR-like_helical_dom_sf"/>
</dbReference>
<protein>
    <submittedName>
        <fullName evidence="2">Transcriptional regulator</fullName>
    </submittedName>
</protein>
<accession>A0A9D2NAI2</accession>
<dbReference type="Gene3D" id="1.25.40.10">
    <property type="entry name" value="Tetratricopeptide repeat domain"/>
    <property type="match status" value="1"/>
</dbReference>
<comment type="caution">
    <text evidence="2">The sequence shown here is derived from an EMBL/GenBank/DDBJ whole genome shotgun (WGS) entry which is preliminary data.</text>
</comment>
<evidence type="ECO:0000313" key="2">
    <source>
        <dbReference type="EMBL" id="HJC16099.1"/>
    </source>
</evidence>
<dbReference type="EMBL" id="DWWU01000040">
    <property type="protein sequence ID" value="HJC16099.1"/>
    <property type="molecule type" value="Genomic_DNA"/>
</dbReference>
<dbReference type="Proteomes" id="UP000823849">
    <property type="component" value="Unassembled WGS sequence"/>
</dbReference>
<evidence type="ECO:0000259" key="1">
    <source>
        <dbReference type="SMART" id="SM01043"/>
    </source>
</evidence>
<dbReference type="SUPFAM" id="SSF48452">
    <property type="entry name" value="TPR-like"/>
    <property type="match status" value="1"/>
</dbReference>